<dbReference type="Proteomes" id="UP000198619">
    <property type="component" value="Unassembled WGS sequence"/>
</dbReference>
<comment type="subcellular location">
    <subcellularLocation>
        <location evidence="1">Cell membrane</location>
        <topology evidence="1">Multi-pass membrane protein</topology>
    </subcellularLocation>
</comment>
<evidence type="ECO:0000256" key="6">
    <source>
        <dbReference type="SAM" id="Phobius"/>
    </source>
</evidence>
<reference evidence="7 8" key="1">
    <citation type="submission" date="2016-10" db="EMBL/GenBank/DDBJ databases">
        <authorList>
            <person name="de Groot N.N."/>
        </authorList>
    </citation>
    <scope>NUCLEOTIDE SEQUENCE [LARGE SCALE GENOMIC DNA]</scope>
    <source>
        <strain evidence="7 8">DSM 12271</strain>
    </source>
</reference>
<dbReference type="InterPro" id="IPR002797">
    <property type="entry name" value="Polysacc_synth"/>
</dbReference>
<dbReference type="CDD" id="cd13124">
    <property type="entry name" value="MATE_SpoVB_like"/>
    <property type="match status" value="1"/>
</dbReference>
<name>A0A1I0YM62_9CLOT</name>
<dbReference type="PANTHER" id="PTHR30250:SF21">
    <property type="entry name" value="LIPID II FLIPPASE MURJ"/>
    <property type="match status" value="1"/>
</dbReference>
<dbReference type="Pfam" id="PF01943">
    <property type="entry name" value="Polysacc_synt"/>
    <property type="match status" value="1"/>
</dbReference>
<dbReference type="PIRSF" id="PIRSF038958">
    <property type="entry name" value="PG_synth_SpoVB"/>
    <property type="match status" value="1"/>
</dbReference>
<dbReference type="GO" id="GO:0005886">
    <property type="term" value="C:plasma membrane"/>
    <property type="evidence" value="ECO:0007669"/>
    <property type="project" value="UniProtKB-SubCell"/>
</dbReference>
<keyword evidence="2" id="KW-1003">Cell membrane</keyword>
<keyword evidence="4 6" id="KW-1133">Transmembrane helix</keyword>
<feature type="transmembrane region" description="Helical" evidence="6">
    <location>
        <begin position="88"/>
        <end position="110"/>
    </location>
</feature>
<proteinExistence type="predicted"/>
<feature type="transmembrane region" description="Helical" evidence="6">
    <location>
        <begin position="325"/>
        <end position="346"/>
    </location>
</feature>
<accession>A0A1I0YM62</accession>
<feature type="transmembrane region" description="Helical" evidence="6">
    <location>
        <begin position="12"/>
        <end position="35"/>
    </location>
</feature>
<dbReference type="STRING" id="84698.SAMN04488528_10149"/>
<keyword evidence="5 6" id="KW-0472">Membrane</keyword>
<feature type="transmembrane region" description="Helical" evidence="6">
    <location>
        <begin position="122"/>
        <end position="142"/>
    </location>
</feature>
<feature type="transmembrane region" description="Helical" evidence="6">
    <location>
        <begin position="47"/>
        <end position="68"/>
    </location>
</feature>
<feature type="transmembrane region" description="Helical" evidence="6">
    <location>
        <begin position="471"/>
        <end position="500"/>
    </location>
</feature>
<sequence>MKKQSLLKGTFILAISGILCKFLGLFFRWPLIMLVGDEGIAYYQISYSVYTFFLGVAAGAPVAISKLIAEKNAVGDRKGVFDVFKTSVYMMLILGVGGSTIMLCLAKTFIKYLNWNPNAYPSLIAIGFAPFFISIITCYRGFFQGMQNMNPSAISQVVEQSGRVVIGIGLAILLLPKGKAYAVGGATLGATAGALFAGIYLSLKYKQEKRKMDVNIKGKSNPAIMEKLLKVAIPISLGSTAGSIMALVDTILVPNLLLKSGMDIMKSIELYGQLSGKAHLLVNIPLTLSVALSISLVPVISSAVISNKRVEFEDKIDTAFKISSVISIPSLMGLFFLAYPILHMLFPGHSDGYEILKYLSISIPFIVFYQTTASILQASGHTYKPLETLLIGCLIKVVVTYILVPMPNINIYGAVIGSIVGYLVPAILNIIVLKRCLNVKIKYYNTLIKPSFASVIMIFIVIFIYKNLLIFGFGSSIACLIGIFLGGIIYVLLIMIFGVFDYSYIKSKFLKEKNV</sequence>
<evidence type="ECO:0000313" key="7">
    <source>
        <dbReference type="EMBL" id="SFB14292.1"/>
    </source>
</evidence>
<evidence type="ECO:0000256" key="5">
    <source>
        <dbReference type="ARBA" id="ARBA00023136"/>
    </source>
</evidence>
<dbReference type="InterPro" id="IPR050833">
    <property type="entry name" value="Poly_Biosynth_Transport"/>
</dbReference>
<feature type="transmembrane region" description="Helical" evidence="6">
    <location>
        <begin position="388"/>
        <end position="404"/>
    </location>
</feature>
<dbReference type="AlphaFoldDB" id="A0A1I0YM62"/>
<dbReference type="RefSeq" id="WP_090041118.1">
    <property type="nucleotide sequence ID" value="NZ_FOKI01000014.1"/>
</dbReference>
<keyword evidence="3 6" id="KW-0812">Transmembrane</keyword>
<feature type="transmembrane region" description="Helical" evidence="6">
    <location>
        <begin position="358"/>
        <end position="376"/>
    </location>
</feature>
<feature type="transmembrane region" description="Helical" evidence="6">
    <location>
        <begin position="181"/>
        <end position="203"/>
    </location>
</feature>
<dbReference type="EMBL" id="FOKI01000014">
    <property type="protein sequence ID" value="SFB14292.1"/>
    <property type="molecule type" value="Genomic_DNA"/>
</dbReference>
<feature type="transmembrane region" description="Helical" evidence="6">
    <location>
        <begin position="231"/>
        <end position="258"/>
    </location>
</feature>
<evidence type="ECO:0000313" key="8">
    <source>
        <dbReference type="Proteomes" id="UP000198619"/>
    </source>
</evidence>
<protein>
    <submittedName>
        <fullName evidence="7">Stage V sporulation protein B</fullName>
    </submittedName>
</protein>
<dbReference type="PANTHER" id="PTHR30250">
    <property type="entry name" value="PST FAMILY PREDICTED COLANIC ACID TRANSPORTER"/>
    <property type="match status" value="1"/>
</dbReference>
<dbReference type="OrthoDB" id="9775950at2"/>
<evidence type="ECO:0000256" key="4">
    <source>
        <dbReference type="ARBA" id="ARBA00022989"/>
    </source>
</evidence>
<feature type="transmembrane region" description="Helical" evidence="6">
    <location>
        <begin position="444"/>
        <end position="465"/>
    </location>
</feature>
<gene>
    <name evidence="7" type="ORF">SAMN04488528_10149</name>
</gene>
<evidence type="ECO:0000256" key="3">
    <source>
        <dbReference type="ARBA" id="ARBA00022692"/>
    </source>
</evidence>
<feature type="transmembrane region" description="Helical" evidence="6">
    <location>
        <begin position="278"/>
        <end position="305"/>
    </location>
</feature>
<feature type="transmembrane region" description="Helical" evidence="6">
    <location>
        <begin position="410"/>
        <end position="432"/>
    </location>
</feature>
<keyword evidence="8" id="KW-1185">Reference proteome</keyword>
<organism evidence="7 8">
    <name type="scientific">Clostridium frigidicarnis</name>
    <dbReference type="NCBI Taxonomy" id="84698"/>
    <lineage>
        <taxon>Bacteria</taxon>
        <taxon>Bacillati</taxon>
        <taxon>Bacillota</taxon>
        <taxon>Clostridia</taxon>
        <taxon>Eubacteriales</taxon>
        <taxon>Clostridiaceae</taxon>
        <taxon>Clostridium</taxon>
    </lineage>
</organism>
<evidence type="ECO:0000256" key="2">
    <source>
        <dbReference type="ARBA" id="ARBA00022475"/>
    </source>
</evidence>
<evidence type="ECO:0000256" key="1">
    <source>
        <dbReference type="ARBA" id="ARBA00004651"/>
    </source>
</evidence>
<dbReference type="InterPro" id="IPR024923">
    <property type="entry name" value="PG_synth_SpoVB"/>
</dbReference>